<gene>
    <name evidence="1" type="ORF">AB6A40_007083</name>
</gene>
<dbReference type="Gene3D" id="3.80.10.10">
    <property type="entry name" value="Ribonuclease Inhibitor"/>
    <property type="match status" value="1"/>
</dbReference>
<dbReference type="InterPro" id="IPR032675">
    <property type="entry name" value="LRR_dom_sf"/>
</dbReference>
<comment type="caution">
    <text evidence="1">The sequence shown here is derived from an EMBL/GenBank/DDBJ whole genome shotgun (WGS) entry which is preliminary data.</text>
</comment>
<dbReference type="EMBL" id="JBGFUD010005459">
    <property type="protein sequence ID" value="MFH4980374.1"/>
    <property type="molecule type" value="Genomic_DNA"/>
</dbReference>
<organism evidence="1 2">
    <name type="scientific">Gnathostoma spinigerum</name>
    <dbReference type="NCBI Taxonomy" id="75299"/>
    <lineage>
        <taxon>Eukaryota</taxon>
        <taxon>Metazoa</taxon>
        <taxon>Ecdysozoa</taxon>
        <taxon>Nematoda</taxon>
        <taxon>Chromadorea</taxon>
        <taxon>Rhabditida</taxon>
        <taxon>Spirurina</taxon>
        <taxon>Gnathostomatomorpha</taxon>
        <taxon>Gnathostomatoidea</taxon>
        <taxon>Gnathostomatidae</taxon>
        <taxon>Gnathostoma</taxon>
    </lineage>
</organism>
<reference evidence="1 2" key="1">
    <citation type="submission" date="2024-08" db="EMBL/GenBank/DDBJ databases">
        <title>Gnathostoma spinigerum genome.</title>
        <authorList>
            <person name="Gonzalez-Bertolin B."/>
            <person name="Monzon S."/>
            <person name="Zaballos A."/>
            <person name="Jimenez P."/>
            <person name="Dekumyoy P."/>
            <person name="Varona S."/>
            <person name="Cuesta I."/>
            <person name="Sumanam S."/>
            <person name="Adisakwattana P."/>
            <person name="Gasser R.B."/>
            <person name="Hernandez-Gonzalez A."/>
            <person name="Young N.D."/>
            <person name="Perteguer M.J."/>
        </authorList>
    </citation>
    <scope>NUCLEOTIDE SEQUENCE [LARGE SCALE GENOMIC DNA]</scope>
    <source>
        <strain evidence="1">AL3</strain>
        <tissue evidence="1">Liver</tissue>
    </source>
</reference>
<accession>A0ABD6ESU7</accession>
<sequence length="374" mass="42716">MPKFLDILPFSMPNVTVLDFGHFDVLNSNLMTQLTLSFPNIVSLNLLRAINPQGDREILELNNAIFNEFAFPKIRRIVLDDLCCCEYSRKYLVDSNLRTFFKWDRRLEYISLSLGSYRIGGILNASFANTLTALDIIQNVMLLEDFSTVGRLEGLVTLFIPCDGGTGEDIMHLKSLRSLEHLHLYCNTDDEIITDEEYAEFFKLPGDNPGHFFPSKLRYLQIERTGGFGRLAIDALTTSCPNMESLSVTCSSTIDGEFLKCISRRLSKIKFLDISCLPKESYYSLDLLKDHDLAYLQYLRLLYAKIKRPLFAKLIRHRPHLIIEGPEPRQILTLVTKYGGSVSGKRPSDFDWNSLQNDFLEIPGFCCISGSRVY</sequence>
<protein>
    <submittedName>
        <fullName evidence="1">Uncharacterized protein</fullName>
    </submittedName>
</protein>
<proteinExistence type="predicted"/>
<name>A0ABD6ESU7_9BILA</name>
<dbReference type="SUPFAM" id="SSF52047">
    <property type="entry name" value="RNI-like"/>
    <property type="match status" value="1"/>
</dbReference>
<dbReference type="Proteomes" id="UP001608902">
    <property type="component" value="Unassembled WGS sequence"/>
</dbReference>
<evidence type="ECO:0000313" key="1">
    <source>
        <dbReference type="EMBL" id="MFH4980374.1"/>
    </source>
</evidence>
<keyword evidence="2" id="KW-1185">Reference proteome</keyword>
<dbReference type="AlphaFoldDB" id="A0ABD6ESU7"/>
<evidence type="ECO:0000313" key="2">
    <source>
        <dbReference type="Proteomes" id="UP001608902"/>
    </source>
</evidence>